<dbReference type="Proteomes" id="UP000515237">
    <property type="component" value="Chromosome"/>
</dbReference>
<evidence type="ECO:0000256" key="4">
    <source>
        <dbReference type="ARBA" id="ARBA00022801"/>
    </source>
</evidence>
<dbReference type="GO" id="GO:0004252">
    <property type="term" value="F:serine-type endopeptidase activity"/>
    <property type="evidence" value="ECO:0007669"/>
    <property type="project" value="InterPro"/>
</dbReference>
<accession>A0A7G7G9K9</accession>
<dbReference type="KEGG" id="aswu:HUW51_14350"/>
<dbReference type="GO" id="GO:0016020">
    <property type="term" value="C:membrane"/>
    <property type="evidence" value="ECO:0007669"/>
    <property type="project" value="UniProtKB-SubCell"/>
</dbReference>
<gene>
    <name evidence="10" type="ORF">HUW51_14350</name>
</gene>
<feature type="transmembrane region" description="Helical" evidence="7">
    <location>
        <begin position="136"/>
        <end position="163"/>
    </location>
</feature>
<dbReference type="SUPFAM" id="SSF144091">
    <property type="entry name" value="Rhomboid-like"/>
    <property type="match status" value="1"/>
</dbReference>
<reference evidence="10 11" key="1">
    <citation type="journal article" date="2018" name="Int. J. Syst. Evol. Microbiol.">
        <title>Adhaeribacter swui sp. nov., isolated from wet mud.</title>
        <authorList>
            <person name="Kim D.U."/>
            <person name="Kim K.W."/>
            <person name="Kang M.S."/>
            <person name="Kim J.Y."/>
            <person name="Jang J.H."/>
            <person name="Kim M.K."/>
        </authorList>
    </citation>
    <scope>NUCLEOTIDE SEQUENCE [LARGE SCALE GENOMIC DNA]</scope>
    <source>
        <strain evidence="10 11">KCTC 52873</strain>
    </source>
</reference>
<evidence type="ECO:0000256" key="2">
    <source>
        <dbReference type="ARBA" id="ARBA00009045"/>
    </source>
</evidence>
<evidence type="ECO:0000313" key="10">
    <source>
        <dbReference type="EMBL" id="QNF33843.1"/>
    </source>
</evidence>
<dbReference type="RefSeq" id="WP_185270325.1">
    <property type="nucleotide sequence ID" value="NZ_CP055156.1"/>
</dbReference>
<dbReference type="PANTHER" id="PTHR43731">
    <property type="entry name" value="RHOMBOID PROTEASE"/>
    <property type="match status" value="1"/>
</dbReference>
<dbReference type="PANTHER" id="PTHR43731:SF14">
    <property type="entry name" value="PRESENILIN-ASSOCIATED RHOMBOID-LIKE PROTEIN, MITOCHONDRIAL"/>
    <property type="match status" value="1"/>
</dbReference>
<feature type="transmembrane region" description="Helical" evidence="7">
    <location>
        <begin position="21"/>
        <end position="39"/>
    </location>
</feature>
<sequence length="300" mass="33675">MTSIFDDIRNAFRLRNALNQLILINVIIFVVLLLVRVILKISTQTDGVFETILDYIAMPANPGIFLTRPWTIFTYFFTHREFFHIIFNMLNLYWFGMIIREYLGDKKLVSLYLLGGLAGGIFFVLFYNLIPFYQSRAIYATMIGASASVLAVTVAAATLLPNYTFNLLFIGPVKIKYIAAFFVLLSISGAIGDNAGGNLAHLGGALIGFVFIKQLQRGTDLGRPIHGIANFFRNLFKPRTPLKVTYKNQSRSTSYSSASSSGEPSQTEIDLILDKISRSGYESLSKDEKQKLFRASQKKD</sequence>
<evidence type="ECO:0000256" key="7">
    <source>
        <dbReference type="SAM" id="Phobius"/>
    </source>
</evidence>
<dbReference type="InterPro" id="IPR046483">
    <property type="entry name" value="DUF6576"/>
</dbReference>
<evidence type="ECO:0000259" key="8">
    <source>
        <dbReference type="Pfam" id="PF01694"/>
    </source>
</evidence>
<feature type="domain" description="Peptidase S54 rhomboid" evidence="8">
    <location>
        <begin position="68"/>
        <end position="212"/>
    </location>
</feature>
<keyword evidence="11" id="KW-1185">Reference proteome</keyword>
<evidence type="ECO:0000256" key="1">
    <source>
        <dbReference type="ARBA" id="ARBA00004141"/>
    </source>
</evidence>
<comment type="similarity">
    <text evidence="2">Belongs to the peptidase S54 family.</text>
</comment>
<dbReference type="Pfam" id="PF20216">
    <property type="entry name" value="DUF6576"/>
    <property type="match status" value="1"/>
</dbReference>
<proteinExistence type="inferred from homology"/>
<keyword evidence="10" id="KW-0645">Protease</keyword>
<evidence type="ECO:0000256" key="6">
    <source>
        <dbReference type="ARBA" id="ARBA00023136"/>
    </source>
</evidence>
<keyword evidence="4" id="KW-0378">Hydrolase</keyword>
<feature type="transmembrane region" description="Helical" evidence="7">
    <location>
        <begin position="175"/>
        <end position="192"/>
    </location>
</feature>
<evidence type="ECO:0000259" key="9">
    <source>
        <dbReference type="Pfam" id="PF20216"/>
    </source>
</evidence>
<organism evidence="10 11">
    <name type="scientific">Adhaeribacter swui</name>
    <dbReference type="NCBI Taxonomy" id="2086471"/>
    <lineage>
        <taxon>Bacteria</taxon>
        <taxon>Pseudomonadati</taxon>
        <taxon>Bacteroidota</taxon>
        <taxon>Cytophagia</taxon>
        <taxon>Cytophagales</taxon>
        <taxon>Hymenobacteraceae</taxon>
        <taxon>Adhaeribacter</taxon>
    </lineage>
</organism>
<name>A0A7G7G9K9_9BACT</name>
<keyword evidence="6 7" id="KW-0472">Membrane</keyword>
<keyword evidence="3 7" id="KW-0812">Transmembrane</keyword>
<feature type="transmembrane region" description="Helical" evidence="7">
    <location>
        <begin position="111"/>
        <end position="130"/>
    </location>
</feature>
<dbReference type="Pfam" id="PF01694">
    <property type="entry name" value="Rhomboid"/>
    <property type="match status" value="1"/>
</dbReference>
<dbReference type="Gene3D" id="1.20.1540.10">
    <property type="entry name" value="Rhomboid-like"/>
    <property type="match status" value="1"/>
</dbReference>
<dbReference type="AlphaFoldDB" id="A0A7G7G9K9"/>
<comment type="subcellular location">
    <subcellularLocation>
        <location evidence="1">Membrane</location>
        <topology evidence="1">Multi-pass membrane protein</topology>
    </subcellularLocation>
</comment>
<dbReference type="EMBL" id="CP055156">
    <property type="protein sequence ID" value="QNF33843.1"/>
    <property type="molecule type" value="Genomic_DNA"/>
</dbReference>
<evidence type="ECO:0000256" key="5">
    <source>
        <dbReference type="ARBA" id="ARBA00022989"/>
    </source>
</evidence>
<evidence type="ECO:0000256" key="3">
    <source>
        <dbReference type="ARBA" id="ARBA00022692"/>
    </source>
</evidence>
<dbReference type="GO" id="GO:0006508">
    <property type="term" value="P:proteolysis"/>
    <property type="evidence" value="ECO:0007669"/>
    <property type="project" value="UniProtKB-KW"/>
</dbReference>
<dbReference type="InterPro" id="IPR022764">
    <property type="entry name" value="Peptidase_S54_rhomboid_dom"/>
</dbReference>
<protein>
    <submittedName>
        <fullName evidence="10">Rhomboid family intramembrane serine protease</fullName>
    </submittedName>
</protein>
<keyword evidence="5 7" id="KW-1133">Transmembrane helix</keyword>
<dbReference type="InterPro" id="IPR035952">
    <property type="entry name" value="Rhomboid-like_sf"/>
</dbReference>
<feature type="domain" description="DUF6576" evidence="9">
    <location>
        <begin position="265"/>
        <end position="298"/>
    </location>
</feature>
<evidence type="ECO:0000313" key="11">
    <source>
        <dbReference type="Proteomes" id="UP000515237"/>
    </source>
</evidence>
<feature type="transmembrane region" description="Helical" evidence="7">
    <location>
        <begin position="82"/>
        <end position="99"/>
    </location>
</feature>
<dbReference type="InterPro" id="IPR050925">
    <property type="entry name" value="Rhomboid_protease_S54"/>
</dbReference>